<keyword evidence="2" id="KW-0808">Transferase</keyword>
<dbReference type="Proteomes" id="UP001299608">
    <property type="component" value="Unassembled WGS sequence"/>
</dbReference>
<dbReference type="EMBL" id="JAKNGE010000003">
    <property type="protein sequence ID" value="MCG4744486.1"/>
    <property type="molecule type" value="Genomic_DNA"/>
</dbReference>
<reference evidence="3 4" key="1">
    <citation type="journal article" date="2020" name="Cell Host Microbe">
        <title>Functional and Genomic Variation between Human-Derived Isolates of Lachnospiraceae Reveals Inter- and Intra-Species Diversity.</title>
        <authorList>
            <person name="Sorbara M.T."/>
            <person name="Littmann E.R."/>
            <person name="Fontana E."/>
            <person name="Moody T.U."/>
            <person name="Kohout C.E."/>
            <person name="Gjonbalaj M."/>
            <person name="Eaton V."/>
            <person name="Seok R."/>
            <person name="Leiner I.M."/>
            <person name="Pamer E.G."/>
        </authorList>
    </citation>
    <scope>NUCLEOTIDE SEQUENCE [LARGE SCALE GENOMIC DNA]</scope>
    <source>
        <strain evidence="3 4">MSK.1.17</strain>
    </source>
</reference>
<accession>A0AAW5BJN4</accession>
<keyword evidence="4" id="KW-1185">Reference proteome</keyword>
<dbReference type="PANTHER" id="PTHR36836">
    <property type="entry name" value="COLANIC ACID BIOSYNTHESIS PROTEIN WCAK"/>
    <property type="match status" value="1"/>
</dbReference>
<proteinExistence type="predicted"/>
<evidence type="ECO:0000313" key="2">
    <source>
        <dbReference type="EMBL" id="MCG4744486.1"/>
    </source>
</evidence>
<dbReference type="RefSeq" id="WP_165641003.1">
    <property type="nucleotide sequence ID" value="NZ_JAAITT010000105.1"/>
</dbReference>
<evidence type="ECO:0000313" key="4">
    <source>
        <dbReference type="Proteomes" id="UP000669239"/>
    </source>
</evidence>
<evidence type="ECO:0000259" key="1">
    <source>
        <dbReference type="Pfam" id="PF04230"/>
    </source>
</evidence>
<comment type="caution">
    <text evidence="2">The sequence shown here is derived from an EMBL/GenBank/DDBJ whole genome shotgun (WGS) entry which is preliminary data.</text>
</comment>
<dbReference type="Proteomes" id="UP000669239">
    <property type="component" value="Unassembled WGS sequence"/>
</dbReference>
<dbReference type="GO" id="GO:0016740">
    <property type="term" value="F:transferase activity"/>
    <property type="evidence" value="ECO:0007669"/>
    <property type="project" value="UniProtKB-KW"/>
</dbReference>
<protein>
    <submittedName>
        <fullName evidence="2">Polysaccharide pyruvyl transferase family protein</fullName>
    </submittedName>
</protein>
<dbReference type="PANTHER" id="PTHR36836:SF1">
    <property type="entry name" value="COLANIC ACID BIOSYNTHESIS PROTEIN WCAK"/>
    <property type="match status" value="1"/>
</dbReference>
<dbReference type="Pfam" id="PF04230">
    <property type="entry name" value="PS_pyruv_trans"/>
    <property type="match status" value="1"/>
</dbReference>
<organism evidence="2 5">
    <name type="scientific">Enterocloster aldenensis</name>
    <dbReference type="NCBI Taxonomy" id="358742"/>
    <lineage>
        <taxon>Bacteria</taxon>
        <taxon>Bacillati</taxon>
        <taxon>Bacillota</taxon>
        <taxon>Clostridia</taxon>
        <taxon>Lachnospirales</taxon>
        <taxon>Lachnospiraceae</taxon>
        <taxon>Enterocloster</taxon>
    </lineage>
</organism>
<reference evidence="3" key="2">
    <citation type="submission" date="2020-02" db="EMBL/GenBank/DDBJ databases">
        <authorList>
            <person name="Littmann E."/>
            <person name="Sorbara M."/>
        </authorList>
    </citation>
    <scope>NUCLEOTIDE SEQUENCE</scope>
    <source>
        <strain evidence="3">MSK.1.17</strain>
    </source>
</reference>
<reference evidence="2" key="3">
    <citation type="submission" date="2022-01" db="EMBL/GenBank/DDBJ databases">
        <title>Collection of gut derived symbiotic bacterial strains cultured from healthy donors.</title>
        <authorList>
            <person name="Lin H."/>
            <person name="Kohout C."/>
            <person name="Waligurski E."/>
            <person name="Pamer E.G."/>
        </authorList>
    </citation>
    <scope>NUCLEOTIDE SEQUENCE</scope>
    <source>
        <strain evidence="2">DFI.6.55</strain>
    </source>
</reference>
<evidence type="ECO:0000313" key="3">
    <source>
        <dbReference type="EMBL" id="NSJ52730.1"/>
    </source>
</evidence>
<dbReference type="AlphaFoldDB" id="A0AAW5BJN4"/>
<evidence type="ECO:0000313" key="5">
    <source>
        <dbReference type="Proteomes" id="UP001299608"/>
    </source>
</evidence>
<name>A0AAW5BJN4_9FIRM</name>
<gene>
    <name evidence="3" type="ORF">G5B36_29285</name>
    <name evidence="2" type="ORF">L0N08_03570</name>
</gene>
<feature type="domain" description="Polysaccharide pyruvyl transferase" evidence="1">
    <location>
        <begin position="14"/>
        <end position="313"/>
    </location>
</feature>
<dbReference type="EMBL" id="JAAITT010000105">
    <property type="protein sequence ID" value="NSJ52730.1"/>
    <property type="molecule type" value="Genomic_DNA"/>
</dbReference>
<dbReference type="InterPro" id="IPR007345">
    <property type="entry name" value="Polysacch_pyruvyl_Trfase"/>
</dbReference>
<sequence>MKIGLFGFTFAHENMGCQALTCAFLGILSRLFPEKRIRVIDFHEENSLGLIPGIFPDFEFELYKINLKKDFFGFIRKLNECDFLFDESYGDGFSDIYFTRSVFRHTIIKILAGESRTPFILTPQTYGPFDNKLLKWLAGRAIRKATKAYSRDSTSAEFAKNISGREINSVTDLAFGLNIENIVSNARNLGINVSGLLWQGGFNGATNQFHLQVDYRQYIKTIIEYGLNNGFSVHLIPHVTQSYNEGRIIPDSDFVVCHELAAKYPDTNLAPMFKSPYEAKRYISAMGIFVGARMHATIAAFSTGVITIPFAYSRKFKGLYDDIGYPHYIDGTKLSTEDAVEQTIKIIEKQTKYSELQKQSMNNIRELFDRFELELFTFLQNK</sequence>